<dbReference type="SUPFAM" id="SSF46785">
    <property type="entry name" value="Winged helix' DNA-binding domain"/>
    <property type="match status" value="1"/>
</dbReference>
<sequence length="183" mass="20477">MKVSNPLTIIAVFSGLAEGLATVSLIQLPLELQEKFIYFVMVFPTLLVLLFFGVLMFRPKALYAPSDFDNEDNYLKANNIEEAVKSKVRTEMQDVVGGVHTSDEEKQNLRSAINAAVEDSFKSARRDQIQEYLNAKYTATTQEICNSTGIHPSYASLILNNLVDEGILTKDKKGREVVWALNL</sequence>
<keyword evidence="1" id="KW-0472">Membrane</keyword>
<feature type="transmembrane region" description="Helical" evidence="1">
    <location>
        <begin position="36"/>
        <end position="57"/>
    </location>
</feature>
<dbReference type="InterPro" id="IPR036390">
    <property type="entry name" value="WH_DNA-bd_sf"/>
</dbReference>
<organism evidence="2 3">
    <name type="scientific">Shewanella vesiculosa</name>
    <dbReference type="NCBI Taxonomy" id="518738"/>
    <lineage>
        <taxon>Bacteria</taxon>
        <taxon>Pseudomonadati</taxon>
        <taxon>Pseudomonadota</taxon>
        <taxon>Gammaproteobacteria</taxon>
        <taxon>Alteromonadales</taxon>
        <taxon>Shewanellaceae</taxon>
        <taxon>Shewanella</taxon>
    </lineage>
</organism>
<feature type="transmembrane region" description="Helical" evidence="1">
    <location>
        <begin position="7"/>
        <end position="30"/>
    </location>
</feature>
<protein>
    <submittedName>
        <fullName evidence="2">ArsR family transcriptional regulator</fullName>
    </submittedName>
</protein>
<dbReference type="EMBL" id="JBDPZN010000002">
    <property type="protein sequence ID" value="MEO3682431.1"/>
    <property type="molecule type" value="Genomic_DNA"/>
</dbReference>
<dbReference type="Gene3D" id="1.10.10.10">
    <property type="entry name" value="Winged helix-like DNA-binding domain superfamily/Winged helix DNA-binding domain"/>
    <property type="match status" value="1"/>
</dbReference>
<evidence type="ECO:0000256" key="1">
    <source>
        <dbReference type="SAM" id="Phobius"/>
    </source>
</evidence>
<accession>A0ABV0FNL7</accession>
<comment type="caution">
    <text evidence="2">The sequence shown here is derived from an EMBL/GenBank/DDBJ whole genome shotgun (WGS) entry which is preliminary data.</text>
</comment>
<keyword evidence="3" id="KW-1185">Reference proteome</keyword>
<evidence type="ECO:0000313" key="3">
    <source>
        <dbReference type="Proteomes" id="UP001477278"/>
    </source>
</evidence>
<dbReference type="RefSeq" id="WP_347690063.1">
    <property type="nucleotide sequence ID" value="NZ_JBDPZN010000002.1"/>
</dbReference>
<dbReference type="InterPro" id="IPR036388">
    <property type="entry name" value="WH-like_DNA-bd_sf"/>
</dbReference>
<gene>
    <name evidence="2" type="ORF">ABHN84_09025</name>
</gene>
<evidence type="ECO:0000313" key="2">
    <source>
        <dbReference type="EMBL" id="MEO3682431.1"/>
    </source>
</evidence>
<reference evidence="2 3" key="1">
    <citation type="submission" date="2024-05" db="EMBL/GenBank/DDBJ databases">
        <title>Genome sequencing of Marine Estuary Bacteria, Shewanella vesiculosa and S. baltica, and Pseudomonas syringae.</title>
        <authorList>
            <person name="Gurung A."/>
            <person name="Maclea K.S."/>
        </authorList>
    </citation>
    <scope>NUCLEOTIDE SEQUENCE [LARGE SCALE GENOMIC DNA]</scope>
    <source>
        <strain evidence="2 3">1A</strain>
    </source>
</reference>
<proteinExistence type="predicted"/>
<dbReference type="Proteomes" id="UP001477278">
    <property type="component" value="Unassembled WGS sequence"/>
</dbReference>
<name>A0ABV0FNL7_9GAMM</name>
<keyword evidence="1" id="KW-0812">Transmembrane</keyword>
<keyword evidence="1" id="KW-1133">Transmembrane helix</keyword>